<feature type="compositionally biased region" description="Pro residues" evidence="1">
    <location>
        <begin position="307"/>
        <end position="319"/>
    </location>
</feature>
<protein>
    <submittedName>
        <fullName evidence="4">FHA and G-patch domain-containing protein</fullName>
    </submittedName>
</protein>
<feature type="domain" description="G-patch" evidence="3">
    <location>
        <begin position="322"/>
        <end position="375"/>
    </location>
</feature>
<accession>A0A9P3GKE6</accession>
<feature type="domain" description="FHA" evidence="2">
    <location>
        <begin position="91"/>
        <end position="145"/>
    </location>
</feature>
<evidence type="ECO:0000313" key="4">
    <source>
        <dbReference type="EMBL" id="GJE96591.1"/>
    </source>
</evidence>
<dbReference type="Gene3D" id="2.60.200.20">
    <property type="match status" value="1"/>
</dbReference>
<evidence type="ECO:0000259" key="2">
    <source>
        <dbReference type="PROSITE" id="PS50006"/>
    </source>
</evidence>
<dbReference type="OrthoDB" id="21470at2759"/>
<dbReference type="PANTHER" id="PTHR23106">
    <property type="entry name" value="ANGIOGENIC FACTOR WITH G PATCH AND FHA DOMAINS 1"/>
    <property type="match status" value="1"/>
</dbReference>
<dbReference type="Proteomes" id="UP000703269">
    <property type="component" value="Unassembled WGS sequence"/>
</dbReference>
<feature type="region of interest" description="Disordered" evidence="1">
    <location>
        <begin position="146"/>
        <end position="168"/>
    </location>
</feature>
<evidence type="ECO:0000259" key="3">
    <source>
        <dbReference type="PROSITE" id="PS50174"/>
    </source>
</evidence>
<feature type="region of interest" description="Disordered" evidence="1">
    <location>
        <begin position="274"/>
        <end position="404"/>
    </location>
</feature>
<dbReference type="InterPro" id="IPR000253">
    <property type="entry name" value="FHA_dom"/>
</dbReference>
<feature type="compositionally biased region" description="Low complexity" evidence="1">
    <location>
        <begin position="293"/>
        <end position="306"/>
    </location>
</feature>
<keyword evidence="5" id="KW-1185">Reference proteome</keyword>
<dbReference type="GO" id="GO:0003676">
    <property type="term" value="F:nucleic acid binding"/>
    <property type="evidence" value="ECO:0007669"/>
    <property type="project" value="InterPro"/>
</dbReference>
<dbReference type="EMBL" id="BPQB01000061">
    <property type="protein sequence ID" value="GJE96591.1"/>
    <property type="molecule type" value="Genomic_DNA"/>
</dbReference>
<dbReference type="PROSITE" id="PS50174">
    <property type="entry name" value="G_PATCH"/>
    <property type="match status" value="1"/>
</dbReference>
<proteinExistence type="predicted"/>
<sequence length="404" mass="42906">MEDGEIHEDASGATYSPALEWQGDAHTDDAAWALPAAGPSSAAYAPSGNTTGRPSLRLLRVLPAAPDALKAAHTILARARTLAIVDGYSQVQVGRDEAPPGTDVPRIRLKEMEVSKLHATVYYDEEKCQWAVVDMGSKHGTYIRGGGAAASTSGTPDARGQRLSGPRVSSMPRVLRHLDELSFGSTTFVAHIHEDSLPCEACASKGSDEIPLFNVPKAAKEQELTKKRKRDALEPLMPPSGNAKTSLNMLKKTMLSRHSALSTLGLDRQAYTDRSARRRAIHPSTPDVPGVPSKPTTSSLPSSRPASPAPEPVSAPPAPLSSTNIGHRLLMKQGWTPGTTLGQDSADAEGGSTALAEPIQVNARTARTGLGVPERASPQLQSQAAPSWKEEGKRRRWADVQPGS</sequence>
<dbReference type="SUPFAM" id="SSF49879">
    <property type="entry name" value="SMAD/FHA domain"/>
    <property type="match status" value="1"/>
</dbReference>
<evidence type="ECO:0000256" key="1">
    <source>
        <dbReference type="SAM" id="MobiDB-lite"/>
    </source>
</evidence>
<dbReference type="InterPro" id="IPR053027">
    <property type="entry name" value="AGGF1"/>
</dbReference>
<feature type="region of interest" description="Disordered" evidence="1">
    <location>
        <begin position="221"/>
        <end position="245"/>
    </location>
</feature>
<comment type="caution">
    <text evidence="4">The sequence shown here is derived from an EMBL/GenBank/DDBJ whole genome shotgun (WGS) entry which is preliminary data.</text>
</comment>
<dbReference type="PROSITE" id="PS50006">
    <property type="entry name" value="FHA_DOMAIN"/>
    <property type="match status" value="1"/>
</dbReference>
<dbReference type="SMART" id="SM00443">
    <property type="entry name" value="G_patch"/>
    <property type="match status" value="1"/>
</dbReference>
<dbReference type="InterPro" id="IPR000467">
    <property type="entry name" value="G_patch_dom"/>
</dbReference>
<dbReference type="Pfam" id="PF00498">
    <property type="entry name" value="FHA"/>
    <property type="match status" value="1"/>
</dbReference>
<evidence type="ECO:0000313" key="5">
    <source>
        <dbReference type="Proteomes" id="UP000703269"/>
    </source>
</evidence>
<gene>
    <name evidence="4" type="ORF">PsYK624_127900</name>
</gene>
<dbReference type="Pfam" id="PF01585">
    <property type="entry name" value="G-patch"/>
    <property type="match status" value="1"/>
</dbReference>
<organism evidence="4 5">
    <name type="scientific">Phanerochaete sordida</name>
    <dbReference type="NCBI Taxonomy" id="48140"/>
    <lineage>
        <taxon>Eukaryota</taxon>
        <taxon>Fungi</taxon>
        <taxon>Dikarya</taxon>
        <taxon>Basidiomycota</taxon>
        <taxon>Agaricomycotina</taxon>
        <taxon>Agaricomycetes</taxon>
        <taxon>Polyporales</taxon>
        <taxon>Phanerochaetaceae</taxon>
        <taxon>Phanerochaete</taxon>
    </lineage>
</organism>
<reference evidence="4 5" key="1">
    <citation type="submission" date="2021-08" db="EMBL/GenBank/DDBJ databases">
        <title>Draft Genome Sequence of Phanerochaete sordida strain YK-624.</title>
        <authorList>
            <person name="Mori T."/>
            <person name="Dohra H."/>
            <person name="Suzuki T."/>
            <person name="Kawagishi H."/>
            <person name="Hirai H."/>
        </authorList>
    </citation>
    <scope>NUCLEOTIDE SEQUENCE [LARGE SCALE GENOMIC DNA]</scope>
    <source>
        <strain evidence="4 5">YK-624</strain>
    </source>
</reference>
<dbReference type="AlphaFoldDB" id="A0A9P3GKE6"/>
<dbReference type="PANTHER" id="PTHR23106:SF24">
    <property type="entry name" value="ANGIOGENIC FACTOR WITH G PATCH AND FHA DOMAINS 1"/>
    <property type="match status" value="1"/>
</dbReference>
<dbReference type="InterPro" id="IPR008984">
    <property type="entry name" value="SMAD_FHA_dom_sf"/>
</dbReference>
<name>A0A9P3GKE6_9APHY</name>